<keyword evidence="2" id="KW-1133">Transmembrane helix</keyword>
<protein>
    <recommendedName>
        <fullName evidence="5">Cell division protein FtsL</fullName>
    </recommendedName>
</protein>
<name>A0A6S7A6X4_9BURK</name>
<organism evidence="3 4">
    <name type="scientific">Achromobacter animicus</name>
    <dbReference type="NCBI Taxonomy" id="1389935"/>
    <lineage>
        <taxon>Bacteria</taxon>
        <taxon>Pseudomonadati</taxon>
        <taxon>Pseudomonadota</taxon>
        <taxon>Betaproteobacteria</taxon>
        <taxon>Burkholderiales</taxon>
        <taxon>Alcaligenaceae</taxon>
        <taxon>Achromobacter</taxon>
    </lineage>
</organism>
<proteinExistence type="predicted"/>
<dbReference type="AlphaFoldDB" id="A0A6S7A6X4"/>
<keyword evidence="2" id="KW-0812">Transmembrane</keyword>
<evidence type="ECO:0000313" key="3">
    <source>
        <dbReference type="EMBL" id="CAB3716835.1"/>
    </source>
</evidence>
<dbReference type="Proteomes" id="UP000494214">
    <property type="component" value="Unassembled WGS sequence"/>
</dbReference>
<accession>A0A6S7A6X4</accession>
<evidence type="ECO:0008006" key="5">
    <source>
        <dbReference type="Google" id="ProtNLM"/>
    </source>
</evidence>
<dbReference type="RefSeq" id="WP_175124332.1">
    <property type="nucleotide sequence ID" value="NZ_CADIJM010000007.1"/>
</dbReference>
<evidence type="ECO:0000256" key="1">
    <source>
        <dbReference type="SAM" id="MobiDB-lite"/>
    </source>
</evidence>
<reference evidence="3 4" key="1">
    <citation type="submission" date="2020-04" db="EMBL/GenBank/DDBJ databases">
        <authorList>
            <person name="De Canck E."/>
        </authorList>
    </citation>
    <scope>NUCLEOTIDE SEQUENCE [LARGE SCALE GENOMIC DNA]</scope>
    <source>
        <strain evidence="3 4">LMG 26690</strain>
    </source>
</reference>
<keyword evidence="4" id="KW-1185">Reference proteome</keyword>
<gene>
    <name evidence="3" type="ORF">LMG26690_03578</name>
</gene>
<evidence type="ECO:0000256" key="2">
    <source>
        <dbReference type="SAM" id="Phobius"/>
    </source>
</evidence>
<dbReference type="EMBL" id="CADIJM010000007">
    <property type="protein sequence ID" value="CAB3716835.1"/>
    <property type="molecule type" value="Genomic_DNA"/>
</dbReference>
<sequence length="132" mass="14540">MISQLRNIAPYLIGATLVAALFMSVRWYGFHQFHAGMAKANAEHTLTELHEFKNQTMRLAVVSNSLEDALAILRAARSMTIQRYTRVEAQRPLPADCRIDAERLRHINEAGRLANSSGEPGSTVPAGAGSHK</sequence>
<feature type="region of interest" description="Disordered" evidence="1">
    <location>
        <begin position="110"/>
        <end position="132"/>
    </location>
</feature>
<evidence type="ECO:0000313" key="4">
    <source>
        <dbReference type="Proteomes" id="UP000494214"/>
    </source>
</evidence>
<keyword evidence="2" id="KW-0472">Membrane</keyword>
<feature type="transmembrane region" description="Helical" evidence="2">
    <location>
        <begin position="12"/>
        <end position="29"/>
    </location>
</feature>